<proteinExistence type="predicted"/>
<evidence type="ECO:0000313" key="2">
    <source>
        <dbReference type="Proteomes" id="UP000265520"/>
    </source>
</evidence>
<dbReference type="AlphaFoldDB" id="A0A392SUM9"/>
<protein>
    <submittedName>
        <fullName evidence="1">F-box/RNI/FBD-like domain protein</fullName>
    </submittedName>
</protein>
<dbReference type="Proteomes" id="UP000265520">
    <property type="component" value="Unassembled WGS sequence"/>
</dbReference>
<sequence>MLISIDSVEVPSVNALLSGCPIIETLDLSFYSISLDKVCIPPSLKRLIVDIKNDHGACLELNVPDLEYLNISKIT</sequence>
<evidence type="ECO:0000313" key="1">
    <source>
        <dbReference type="EMBL" id="MCI52359.1"/>
    </source>
</evidence>
<organism evidence="1 2">
    <name type="scientific">Trifolium medium</name>
    <dbReference type="NCBI Taxonomy" id="97028"/>
    <lineage>
        <taxon>Eukaryota</taxon>
        <taxon>Viridiplantae</taxon>
        <taxon>Streptophyta</taxon>
        <taxon>Embryophyta</taxon>
        <taxon>Tracheophyta</taxon>
        <taxon>Spermatophyta</taxon>
        <taxon>Magnoliopsida</taxon>
        <taxon>eudicotyledons</taxon>
        <taxon>Gunneridae</taxon>
        <taxon>Pentapetalae</taxon>
        <taxon>rosids</taxon>
        <taxon>fabids</taxon>
        <taxon>Fabales</taxon>
        <taxon>Fabaceae</taxon>
        <taxon>Papilionoideae</taxon>
        <taxon>50 kb inversion clade</taxon>
        <taxon>NPAAA clade</taxon>
        <taxon>Hologalegina</taxon>
        <taxon>IRL clade</taxon>
        <taxon>Trifolieae</taxon>
        <taxon>Trifolium</taxon>
    </lineage>
</organism>
<comment type="caution">
    <text evidence="1">The sequence shown here is derived from an EMBL/GenBank/DDBJ whole genome shotgun (WGS) entry which is preliminary data.</text>
</comment>
<name>A0A392SUM9_9FABA</name>
<reference evidence="1 2" key="1">
    <citation type="journal article" date="2018" name="Front. Plant Sci.">
        <title>Red Clover (Trifolium pratense) and Zigzag Clover (T. medium) - A Picture of Genomic Similarities and Differences.</title>
        <authorList>
            <person name="Dluhosova J."/>
            <person name="Istvanek J."/>
            <person name="Nedelnik J."/>
            <person name="Repkova J."/>
        </authorList>
    </citation>
    <scope>NUCLEOTIDE SEQUENCE [LARGE SCALE GENOMIC DNA]</scope>
    <source>
        <strain evidence="2">cv. 10/8</strain>
        <tissue evidence="1">Leaf</tissue>
    </source>
</reference>
<keyword evidence="2" id="KW-1185">Reference proteome</keyword>
<accession>A0A392SUM9</accession>
<dbReference type="EMBL" id="LXQA010446074">
    <property type="protein sequence ID" value="MCI52359.1"/>
    <property type="molecule type" value="Genomic_DNA"/>
</dbReference>
<feature type="non-terminal residue" evidence="1">
    <location>
        <position position="75"/>
    </location>
</feature>